<keyword evidence="4" id="KW-0805">Transcription regulation</keyword>
<dbReference type="SUPFAM" id="SSF54277">
    <property type="entry name" value="CAD &amp; PB1 domains"/>
    <property type="match status" value="1"/>
</dbReference>
<evidence type="ECO:0000256" key="1">
    <source>
        <dbReference type="ARBA" id="ARBA00006728"/>
    </source>
</evidence>
<comment type="function">
    <text evidence="4">Aux/IAA proteins are short-lived transcriptional factors that function as repressors of early auxin response genes at low auxin concentrations.</text>
</comment>
<proteinExistence type="inferred from homology"/>
<dbReference type="InterPro" id="IPR053793">
    <property type="entry name" value="PB1-like"/>
</dbReference>
<keyword evidence="2 4" id="KW-0678">Repressor</keyword>
<evidence type="ECO:0000256" key="2">
    <source>
        <dbReference type="ARBA" id="ARBA00022491"/>
    </source>
</evidence>
<comment type="subunit">
    <text evidence="4">Homodimers and heterodimers.</text>
</comment>
<keyword evidence="4" id="KW-0804">Transcription</keyword>
<comment type="subcellular location">
    <subcellularLocation>
        <location evidence="4">Nucleus</location>
    </subcellularLocation>
</comment>
<feature type="compositionally biased region" description="Basic residues" evidence="5">
    <location>
        <begin position="1"/>
        <end position="11"/>
    </location>
</feature>
<accession>A0A388LS14</accession>
<evidence type="ECO:0000256" key="3">
    <source>
        <dbReference type="ARBA" id="ARBA00023294"/>
    </source>
</evidence>
<comment type="similarity">
    <text evidence="1 4">Belongs to the Aux/IAA family.</text>
</comment>
<dbReference type="Gene3D" id="3.10.20.90">
    <property type="entry name" value="Phosphatidylinositol 3-kinase Catalytic Subunit, Chain A, domain 1"/>
    <property type="match status" value="1"/>
</dbReference>
<dbReference type="GO" id="GO:0009734">
    <property type="term" value="P:auxin-activated signaling pathway"/>
    <property type="evidence" value="ECO:0007669"/>
    <property type="project" value="UniProtKB-UniRule"/>
</dbReference>
<keyword evidence="8" id="KW-1185">Reference proteome</keyword>
<protein>
    <recommendedName>
        <fullName evidence="4">Auxin-responsive protein</fullName>
    </recommendedName>
</protein>
<evidence type="ECO:0000256" key="4">
    <source>
        <dbReference type="RuleBase" id="RU004549"/>
    </source>
</evidence>
<dbReference type="InterPro" id="IPR033389">
    <property type="entry name" value="AUX/IAA_dom"/>
</dbReference>
<evidence type="ECO:0000259" key="6">
    <source>
        <dbReference type="PROSITE" id="PS51745"/>
    </source>
</evidence>
<evidence type="ECO:0000313" key="7">
    <source>
        <dbReference type="EMBL" id="GBG85126.1"/>
    </source>
</evidence>
<dbReference type="OrthoDB" id="652411at2759"/>
<feature type="region of interest" description="Disordered" evidence="5">
    <location>
        <begin position="1"/>
        <end position="35"/>
    </location>
</feature>
<reference evidence="7 8" key="1">
    <citation type="journal article" date="2018" name="Cell">
        <title>The Chara Genome: Secondary Complexity and Implications for Plant Terrestrialization.</title>
        <authorList>
            <person name="Nishiyama T."/>
            <person name="Sakayama H."/>
            <person name="Vries J.D."/>
            <person name="Buschmann H."/>
            <person name="Saint-Marcoux D."/>
            <person name="Ullrich K.K."/>
            <person name="Haas F.B."/>
            <person name="Vanderstraeten L."/>
            <person name="Becker D."/>
            <person name="Lang D."/>
            <person name="Vosolsobe S."/>
            <person name="Rombauts S."/>
            <person name="Wilhelmsson P.K.I."/>
            <person name="Janitza P."/>
            <person name="Kern R."/>
            <person name="Heyl A."/>
            <person name="Rumpler F."/>
            <person name="Villalobos L.I.A.C."/>
            <person name="Clay J.M."/>
            <person name="Skokan R."/>
            <person name="Toyoda A."/>
            <person name="Suzuki Y."/>
            <person name="Kagoshima H."/>
            <person name="Schijlen E."/>
            <person name="Tajeshwar N."/>
            <person name="Catarino B."/>
            <person name="Hetherington A.J."/>
            <person name="Saltykova A."/>
            <person name="Bonnot C."/>
            <person name="Breuninger H."/>
            <person name="Symeonidi A."/>
            <person name="Radhakrishnan G.V."/>
            <person name="Van Nieuwerburgh F."/>
            <person name="Deforce D."/>
            <person name="Chang C."/>
            <person name="Karol K.G."/>
            <person name="Hedrich R."/>
            <person name="Ulvskov P."/>
            <person name="Glockner G."/>
            <person name="Delwiche C.F."/>
            <person name="Petrasek J."/>
            <person name="Van de Peer Y."/>
            <person name="Friml J."/>
            <person name="Beilby M."/>
            <person name="Dolan L."/>
            <person name="Kohara Y."/>
            <person name="Sugano S."/>
            <person name="Fujiyama A."/>
            <person name="Delaux P.-M."/>
            <person name="Quint M."/>
            <person name="TheiBen G."/>
            <person name="Hagemann M."/>
            <person name="Harholt J."/>
            <person name="Dunand C."/>
            <person name="Zachgo S."/>
            <person name="Langdale J."/>
            <person name="Maumus F."/>
            <person name="Straeten D.V.D."/>
            <person name="Gould S.B."/>
            <person name="Rensing S.A."/>
        </authorList>
    </citation>
    <scope>NUCLEOTIDE SEQUENCE [LARGE SCALE GENOMIC DNA]</scope>
    <source>
        <strain evidence="7 8">S276</strain>
    </source>
</reference>
<sequence>MVRGSPLKKKMMSSPPFLNDVRPEPLPHSRAAPAGESTAHITAIMEGWPIGRRISLREHYNYEGLSTTLRHMFEFMIPAEQRYWIRPGCHPPCNSLNALPGHVIAYEDADGDLMLAGDIPWEHFVTTAKRIKIVQTSQYFGRGPGYP</sequence>
<dbReference type="Proteomes" id="UP000265515">
    <property type="component" value="Unassembled WGS sequence"/>
</dbReference>
<gene>
    <name evidence="7" type="ORF">CBR_g39692</name>
</gene>
<dbReference type="Pfam" id="PF02309">
    <property type="entry name" value="AUX_IAA"/>
    <property type="match status" value="1"/>
</dbReference>
<dbReference type="PANTHER" id="PTHR31734">
    <property type="entry name" value="AUXIN-RESPONSIVE PROTEIN IAA17"/>
    <property type="match status" value="1"/>
</dbReference>
<organism evidence="7 8">
    <name type="scientific">Chara braunii</name>
    <name type="common">Braun's stonewort</name>
    <dbReference type="NCBI Taxonomy" id="69332"/>
    <lineage>
        <taxon>Eukaryota</taxon>
        <taxon>Viridiplantae</taxon>
        <taxon>Streptophyta</taxon>
        <taxon>Charophyceae</taxon>
        <taxon>Charales</taxon>
        <taxon>Characeae</taxon>
        <taxon>Chara</taxon>
    </lineage>
</organism>
<dbReference type="InterPro" id="IPR003311">
    <property type="entry name" value="AUX_IAA"/>
</dbReference>
<dbReference type="AlphaFoldDB" id="A0A388LS14"/>
<dbReference type="EMBL" id="BFEA01000505">
    <property type="protein sequence ID" value="GBG85126.1"/>
    <property type="molecule type" value="Genomic_DNA"/>
</dbReference>
<name>A0A388LS14_CHABU</name>
<dbReference type="GO" id="GO:0005634">
    <property type="term" value="C:nucleus"/>
    <property type="evidence" value="ECO:0007669"/>
    <property type="project" value="UniProtKB-SubCell"/>
</dbReference>
<feature type="domain" description="PB1" evidence="6">
    <location>
        <begin position="38"/>
        <end position="136"/>
    </location>
</feature>
<comment type="caution">
    <text evidence="7">The sequence shown here is derived from an EMBL/GenBank/DDBJ whole genome shotgun (WGS) entry which is preliminary data.</text>
</comment>
<dbReference type="Gramene" id="GBG85126">
    <property type="protein sequence ID" value="GBG85126"/>
    <property type="gene ID" value="CBR_g39692"/>
</dbReference>
<evidence type="ECO:0000313" key="8">
    <source>
        <dbReference type="Proteomes" id="UP000265515"/>
    </source>
</evidence>
<dbReference type="GO" id="GO:0006355">
    <property type="term" value="P:regulation of DNA-templated transcription"/>
    <property type="evidence" value="ECO:0007669"/>
    <property type="project" value="InterPro"/>
</dbReference>
<dbReference type="PROSITE" id="PS51745">
    <property type="entry name" value="PB1"/>
    <property type="match status" value="1"/>
</dbReference>
<keyword evidence="3 4" id="KW-0927">Auxin signaling pathway</keyword>
<evidence type="ECO:0000256" key="5">
    <source>
        <dbReference type="SAM" id="MobiDB-lite"/>
    </source>
</evidence>
<dbReference type="OMA" id="HITAIME"/>
<keyword evidence="4" id="KW-0539">Nucleus</keyword>
<dbReference type="PANTHER" id="PTHR31734:SF7">
    <property type="entry name" value="AUXIN-RESPONSIVE PROTEIN IAA33"/>
    <property type="match status" value="1"/>
</dbReference>